<accession>A0A815VXX5</accession>
<evidence type="ECO:0000313" key="1">
    <source>
        <dbReference type="EMBL" id="CAF1541409.1"/>
    </source>
</evidence>
<sequence>ENETIRDRIEKILNKVKTFTNRKRQELHQSIDSGYGNIDLTRRSIDMKVYDSIV</sequence>
<dbReference type="Proteomes" id="UP000663864">
    <property type="component" value="Unassembled WGS sequence"/>
</dbReference>
<dbReference type="EMBL" id="CAJNOT010013587">
    <property type="protein sequence ID" value="CAF1541409.1"/>
    <property type="molecule type" value="Genomic_DNA"/>
</dbReference>
<comment type="caution">
    <text evidence="1">The sequence shown here is derived from an EMBL/GenBank/DDBJ whole genome shotgun (WGS) entry which is preliminary data.</text>
</comment>
<gene>
    <name evidence="1" type="ORF">ZHD862_LOCUS39088</name>
</gene>
<evidence type="ECO:0000313" key="2">
    <source>
        <dbReference type="Proteomes" id="UP000663864"/>
    </source>
</evidence>
<proteinExistence type="predicted"/>
<organism evidence="1 2">
    <name type="scientific">Rotaria sordida</name>
    <dbReference type="NCBI Taxonomy" id="392033"/>
    <lineage>
        <taxon>Eukaryota</taxon>
        <taxon>Metazoa</taxon>
        <taxon>Spiralia</taxon>
        <taxon>Gnathifera</taxon>
        <taxon>Rotifera</taxon>
        <taxon>Eurotatoria</taxon>
        <taxon>Bdelloidea</taxon>
        <taxon>Philodinida</taxon>
        <taxon>Philodinidae</taxon>
        <taxon>Rotaria</taxon>
    </lineage>
</organism>
<feature type="non-terminal residue" evidence="1">
    <location>
        <position position="1"/>
    </location>
</feature>
<reference evidence="1" key="1">
    <citation type="submission" date="2021-02" db="EMBL/GenBank/DDBJ databases">
        <authorList>
            <person name="Nowell W R."/>
        </authorList>
    </citation>
    <scope>NUCLEOTIDE SEQUENCE</scope>
</reference>
<name>A0A815VXX5_9BILA</name>
<dbReference type="AlphaFoldDB" id="A0A815VXX5"/>
<protein>
    <submittedName>
        <fullName evidence="1">Uncharacterized protein</fullName>
    </submittedName>
</protein>